<keyword evidence="1" id="KW-1133">Transmembrane helix</keyword>
<evidence type="ECO:0000313" key="4">
    <source>
        <dbReference type="Proteomes" id="UP000243217"/>
    </source>
</evidence>
<keyword evidence="2" id="KW-0732">Signal</keyword>
<keyword evidence="1" id="KW-0812">Transmembrane</keyword>
<gene>
    <name evidence="3" type="ORF">THRCLA_21138</name>
</gene>
<evidence type="ECO:0008006" key="5">
    <source>
        <dbReference type="Google" id="ProtNLM"/>
    </source>
</evidence>
<evidence type="ECO:0000256" key="1">
    <source>
        <dbReference type="SAM" id="Phobius"/>
    </source>
</evidence>
<accession>A0A1V9ZZU3</accession>
<comment type="caution">
    <text evidence="3">The sequence shown here is derived from an EMBL/GenBank/DDBJ whole genome shotgun (WGS) entry which is preliminary data.</text>
</comment>
<keyword evidence="4" id="KW-1185">Reference proteome</keyword>
<dbReference type="AlphaFoldDB" id="A0A1V9ZZU3"/>
<feature type="signal peptide" evidence="2">
    <location>
        <begin position="1"/>
        <end position="18"/>
    </location>
</feature>
<protein>
    <recommendedName>
        <fullName evidence="5">Secreted protein</fullName>
    </recommendedName>
</protein>
<feature type="chain" id="PRO_5012258193" description="Secreted protein" evidence="2">
    <location>
        <begin position="19"/>
        <end position="121"/>
    </location>
</feature>
<evidence type="ECO:0000256" key="2">
    <source>
        <dbReference type="SAM" id="SignalP"/>
    </source>
</evidence>
<organism evidence="3 4">
    <name type="scientific">Thraustotheca clavata</name>
    <dbReference type="NCBI Taxonomy" id="74557"/>
    <lineage>
        <taxon>Eukaryota</taxon>
        <taxon>Sar</taxon>
        <taxon>Stramenopiles</taxon>
        <taxon>Oomycota</taxon>
        <taxon>Saprolegniomycetes</taxon>
        <taxon>Saprolegniales</taxon>
        <taxon>Achlyaceae</taxon>
        <taxon>Thraustotheca</taxon>
    </lineage>
</organism>
<name>A0A1V9ZZU3_9STRA</name>
<reference evidence="3 4" key="1">
    <citation type="journal article" date="2014" name="Genome Biol. Evol.">
        <title>The secreted proteins of Achlya hypogyna and Thraustotheca clavata identify the ancestral oomycete secretome and reveal gene acquisitions by horizontal gene transfer.</title>
        <authorList>
            <person name="Misner I."/>
            <person name="Blouin N."/>
            <person name="Leonard G."/>
            <person name="Richards T.A."/>
            <person name="Lane C.E."/>
        </authorList>
    </citation>
    <scope>NUCLEOTIDE SEQUENCE [LARGE SCALE GENOMIC DNA]</scope>
    <source>
        <strain evidence="3 4">ATCC 34112</strain>
    </source>
</reference>
<feature type="transmembrane region" description="Helical" evidence="1">
    <location>
        <begin position="28"/>
        <end position="48"/>
    </location>
</feature>
<proteinExistence type="predicted"/>
<evidence type="ECO:0000313" key="3">
    <source>
        <dbReference type="EMBL" id="OQS03545.1"/>
    </source>
</evidence>
<dbReference type="EMBL" id="JNBS01000849">
    <property type="protein sequence ID" value="OQS03545.1"/>
    <property type="molecule type" value="Genomic_DNA"/>
</dbReference>
<dbReference type="Proteomes" id="UP000243217">
    <property type="component" value="Unassembled WGS sequence"/>
</dbReference>
<dbReference type="OrthoDB" id="10361228at2759"/>
<sequence>MIQLQCLILSLVFSTASAQLLTGENALYLVPIMIAMPLILGMAFFFVFSKLCKTEQEKLEENIVMGVPVVVFVEEGRKSSATTNDESSYVTGMTPVAELAEDYENHSSVYASTTTPSCSAS</sequence>
<keyword evidence="1" id="KW-0472">Membrane</keyword>